<dbReference type="EMBL" id="OU466857">
    <property type="protein sequence ID" value="CAH2035292.1"/>
    <property type="molecule type" value="Genomic_DNA"/>
</dbReference>
<protein>
    <submittedName>
        <fullName evidence="3">Uncharacterized protein</fullName>
    </submittedName>
</protein>
<dbReference type="AlphaFoldDB" id="A0AAU9RBZ1"/>
<gene>
    <name evidence="3" type="ORF">TAV2_LOCUS166</name>
</gene>
<feature type="region of interest" description="Disordered" evidence="1">
    <location>
        <begin position="38"/>
        <end position="74"/>
    </location>
</feature>
<evidence type="ECO:0000256" key="2">
    <source>
        <dbReference type="SAM" id="SignalP"/>
    </source>
</evidence>
<feature type="compositionally biased region" description="Pro residues" evidence="1">
    <location>
        <begin position="65"/>
        <end position="74"/>
    </location>
</feature>
<evidence type="ECO:0000313" key="4">
    <source>
        <dbReference type="Proteomes" id="UP000836841"/>
    </source>
</evidence>
<keyword evidence="2" id="KW-0732">Signal</keyword>
<proteinExistence type="predicted"/>
<dbReference type="Proteomes" id="UP000836841">
    <property type="component" value="Chromosome 1"/>
</dbReference>
<accession>A0AAU9RBZ1</accession>
<organism evidence="3 4">
    <name type="scientific">Thlaspi arvense</name>
    <name type="common">Field penny-cress</name>
    <dbReference type="NCBI Taxonomy" id="13288"/>
    <lineage>
        <taxon>Eukaryota</taxon>
        <taxon>Viridiplantae</taxon>
        <taxon>Streptophyta</taxon>
        <taxon>Embryophyta</taxon>
        <taxon>Tracheophyta</taxon>
        <taxon>Spermatophyta</taxon>
        <taxon>Magnoliopsida</taxon>
        <taxon>eudicotyledons</taxon>
        <taxon>Gunneridae</taxon>
        <taxon>Pentapetalae</taxon>
        <taxon>rosids</taxon>
        <taxon>malvids</taxon>
        <taxon>Brassicales</taxon>
        <taxon>Brassicaceae</taxon>
        <taxon>Thlaspideae</taxon>
        <taxon>Thlaspi</taxon>
    </lineage>
</organism>
<name>A0AAU9RBZ1_THLAR</name>
<keyword evidence="4" id="KW-1185">Reference proteome</keyword>
<evidence type="ECO:0000313" key="3">
    <source>
        <dbReference type="EMBL" id="CAH2035292.1"/>
    </source>
</evidence>
<feature type="signal peptide" evidence="2">
    <location>
        <begin position="1"/>
        <end position="19"/>
    </location>
</feature>
<reference evidence="3 4" key="1">
    <citation type="submission" date="2022-03" db="EMBL/GenBank/DDBJ databases">
        <authorList>
            <person name="Nunn A."/>
            <person name="Chopra R."/>
            <person name="Nunn A."/>
            <person name="Contreras Garrido A."/>
        </authorList>
    </citation>
    <scope>NUCLEOTIDE SEQUENCE [LARGE SCALE GENOMIC DNA]</scope>
</reference>
<sequence>MKLVVLMSFLLMLLLCSSGFEEYHGGITHTNQYSLNKAEKTSPEMMDYSELGANPRHDPRIPGYTNPPPSPQKS</sequence>
<feature type="chain" id="PRO_5043560882" evidence="2">
    <location>
        <begin position="20"/>
        <end position="74"/>
    </location>
</feature>
<evidence type="ECO:0000256" key="1">
    <source>
        <dbReference type="SAM" id="MobiDB-lite"/>
    </source>
</evidence>